<dbReference type="AlphaFoldDB" id="A0A8J2S3Q4"/>
<dbReference type="PANTHER" id="PTHR12419">
    <property type="entry name" value="OTU DOMAIN CONTAINING PROTEIN"/>
    <property type="match status" value="1"/>
</dbReference>
<dbReference type="Proteomes" id="UP000789390">
    <property type="component" value="Unassembled WGS sequence"/>
</dbReference>
<dbReference type="PROSITE" id="PS50802">
    <property type="entry name" value="OTU"/>
    <property type="match status" value="1"/>
</dbReference>
<dbReference type="Pfam" id="PF02338">
    <property type="entry name" value="OTU"/>
    <property type="match status" value="1"/>
</dbReference>
<dbReference type="GO" id="GO:0001817">
    <property type="term" value="P:regulation of cytokine production"/>
    <property type="evidence" value="ECO:0007669"/>
    <property type="project" value="UniProtKB-ARBA"/>
</dbReference>
<feature type="compositionally biased region" description="Low complexity" evidence="9">
    <location>
        <begin position="109"/>
        <end position="140"/>
    </location>
</feature>
<name>A0A8J2S3Q4_9CRUS</name>
<evidence type="ECO:0000256" key="9">
    <source>
        <dbReference type="SAM" id="MobiDB-lite"/>
    </source>
</evidence>
<gene>
    <name evidence="11" type="ORF">DGAL_LOCUS16738</name>
</gene>
<dbReference type="SUPFAM" id="SSF54001">
    <property type="entry name" value="Cysteine proteinases"/>
    <property type="match status" value="1"/>
</dbReference>
<dbReference type="Gene3D" id="3.90.70.80">
    <property type="match status" value="1"/>
</dbReference>
<sequence>MTILPKKKSSQSRSESESNTDGSPLQHLSVGSNNHLSHIGPVPQVAEACNVSRLTGRTSSSHPHSHGHSSQSSSRYEDYDLESGPSQTKRRMRVSPHRAVRPKHRDRNSSTSAIPSTSSAIHSVASSSSSGSSPTPSHAVPEASSSYHEDESGSGYNSGDEYGPARSSTSNVPISEEEWEQKERWFEKKMRKRGFIIKRMGEDGACLFRAVSDQIYGDQEMHSMVRKHCMDYIDANGDYFSQYMTEDFAAYVSRKRLENVHGNHIEMQAMSEMYNRHIEVFCYSVEPINIFHGKHQSDDEPIRLSYHRGVHYNSLVDPYKATVGVGLGLPGFVPGQADKKLMGDAMRQSEETLIEKAMLEDKVKATDWEATNEAIEEQVARESYLDWLRENERRSRQQQRSGHSATTSTNACELRSPRTTATASSSARNSPKPSFVEHQRKSPNASPRASTSRSATTAPSTSPIASPAAGTSSSNPVNTSKPDWGLGPGFELAETASFLGQLPPDMFGLADWEDAGLLAQVLAASQQEYLDKLKKSREAIDPHDDETMDSPKQQQDEQPAEQSSRDSITADPSSDLTSANGTNNRS</sequence>
<dbReference type="GO" id="GO:0004843">
    <property type="term" value="F:cysteine-type deubiquitinase activity"/>
    <property type="evidence" value="ECO:0007669"/>
    <property type="project" value="UniProtKB-EC"/>
</dbReference>
<keyword evidence="12" id="KW-1185">Reference proteome</keyword>
<evidence type="ECO:0000313" key="11">
    <source>
        <dbReference type="EMBL" id="CAH0112939.1"/>
    </source>
</evidence>
<evidence type="ECO:0000256" key="1">
    <source>
        <dbReference type="ARBA" id="ARBA00000707"/>
    </source>
</evidence>
<dbReference type="GO" id="GO:0016579">
    <property type="term" value="P:protein deubiquitination"/>
    <property type="evidence" value="ECO:0007669"/>
    <property type="project" value="TreeGrafter"/>
</dbReference>
<evidence type="ECO:0000259" key="10">
    <source>
        <dbReference type="PROSITE" id="PS50802"/>
    </source>
</evidence>
<feature type="region of interest" description="Disordered" evidence="9">
    <location>
        <begin position="1"/>
        <end position="179"/>
    </location>
</feature>
<comment type="caution">
    <text evidence="11">The sequence shown here is derived from an EMBL/GenBank/DDBJ whole genome shotgun (WGS) entry which is preliminary data.</text>
</comment>
<dbReference type="InterPro" id="IPR038765">
    <property type="entry name" value="Papain-like_cys_pep_sf"/>
</dbReference>
<evidence type="ECO:0000256" key="7">
    <source>
        <dbReference type="ARBA" id="ARBA00022807"/>
    </source>
</evidence>
<feature type="compositionally biased region" description="Low complexity" evidence="9">
    <location>
        <begin position="417"/>
        <end position="431"/>
    </location>
</feature>
<dbReference type="EMBL" id="CAKKLH010000334">
    <property type="protein sequence ID" value="CAH0112939.1"/>
    <property type="molecule type" value="Genomic_DNA"/>
</dbReference>
<keyword evidence="6" id="KW-0378">Hydrolase</keyword>
<dbReference type="GO" id="GO:0051241">
    <property type="term" value="P:negative regulation of multicellular organismal process"/>
    <property type="evidence" value="ECO:0007669"/>
    <property type="project" value="UniProtKB-ARBA"/>
</dbReference>
<keyword evidence="4" id="KW-0645">Protease</keyword>
<evidence type="ECO:0000256" key="2">
    <source>
        <dbReference type="ARBA" id="ARBA00010407"/>
    </source>
</evidence>
<feature type="compositionally biased region" description="Polar residues" evidence="9">
    <location>
        <begin position="550"/>
        <end position="586"/>
    </location>
</feature>
<keyword evidence="5" id="KW-0833">Ubl conjugation pathway</keyword>
<proteinExistence type="inferred from homology"/>
<reference evidence="11" key="1">
    <citation type="submission" date="2021-11" db="EMBL/GenBank/DDBJ databases">
        <authorList>
            <person name="Schell T."/>
        </authorList>
    </citation>
    <scope>NUCLEOTIDE SEQUENCE</scope>
    <source>
        <strain evidence="11">M5</strain>
    </source>
</reference>
<feature type="region of interest" description="Disordered" evidence="9">
    <location>
        <begin position="392"/>
        <end position="488"/>
    </location>
</feature>
<dbReference type="InterPro" id="IPR050704">
    <property type="entry name" value="Peptidase_C85-like"/>
</dbReference>
<evidence type="ECO:0000256" key="3">
    <source>
        <dbReference type="ARBA" id="ARBA00012759"/>
    </source>
</evidence>
<keyword evidence="7" id="KW-0788">Thiol protease</keyword>
<dbReference type="PANTHER" id="PTHR12419:SF4">
    <property type="entry name" value="OTU DOMAIN-CONTAINING PROTEIN 5"/>
    <property type="match status" value="1"/>
</dbReference>
<dbReference type="GO" id="GO:0030154">
    <property type="term" value="P:cell differentiation"/>
    <property type="evidence" value="ECO:0007669"/>
    <property type="project" value="UniProtKB-ARBA"/>
</dbReference>
<feature type="compositionally biased region" description="Low complexity" evidence="9">
    <location>
        <begin position="442"/>
        <end position="474"/>
    </location>
</feature>
<dbReference type="OrthoDB" id="409956at2759"/>
<feature type="compositionally biased region" description="Basic and acidic residues" evidence="9">
    <location>
        <begin position="533"/>
        <end position="542"/>
    </location>
</feature>
<feature type="compositionally biased region" description="Basic residues" evidence="9">
    <location>
        <begin position="1"/>
        <end position="10"/>
    </location>
</feature>
<evidence type="ECO:0000313" key="12">
    <source>
        <dbReference type="Proteomes" id="UP000789390"/>
    </source>
</evidence>
<feature type="region of interest" description="Disordered" evidence="9">
    <location>
        <begin position="533"/>
        <end position="586"/>
    </location>
</feature>
<organism evidence="11 12">
    <name type="scientific">Daphnia galeata</name>
    <dbReference type="NCBI Taxonomy" id="27404"/>
    <lineage>
        <taxon>Eukaryota</taxon>
        <taxon>Metazoa</taxon>
        <taxon>Ecdysozoa</taxon>
        <taxon>Arthropoda</taxon>
        <taxon>Crustacea</taxon>
        <taxon>Branchiopoda</taxon>
        <taxon>Diplostraca</taxon>
        <taxon>Cladocera</taxon>
        <taxon>Anomopoda</taxon>
        <taxon>Daphniidae</taxon>
        <taxon>Daphnia</taxon>
    </lineage>
</organism>
<feature type="compositionally biased region" description="Basic residues" evidence="9">
    <location>
        <begin position="88"/>
        <end position="106"/>
    </location>
</feature>
<evidence type="ECO:0000256" key="5">
    <source>
        <dbReference type="ARBA" id="ARBA00022786"/>
    </source>
</evidence>
<feature type="compositionally biased region" description="Polar residues" evidence="9">
    <location>
        <begin position="402"/>
        <end position="411"/>
    </location>
</feature>
<dbReference type="GO" id="GO:0010629">
    <property type="term" value="P:negative regulation of gene expression"/>
    <property type="evidence" value="ECO:0007669"/>
    <property type="project" value="UniProtKB-ARBA"/>
</dbReference>
<dbReference type="GO" id="GO:0006508">
    <property type="term" value="P:proteolysis"/>
    <property type="evidence" value="ECO:0007669"/>
    <property type="project" value="UniProtKB-KW"/>
</dbReference>
<dbReference type="CDD" id="cd22752">
    <property type="entry name" value="OTU_OTUD5-like"/>
    <property type="match status" value="1"/>
</dbReference>
<dbReference type="FunFam" id="3.90.70.80:FF:000002">
    <property type="entry name" value="OTU domain-containing protein 5 isoform X2"/>
    <property type="match status" value="1"/>
</dbReference>
<dbReference type="EC" id="3.4.19.12" evidence="3"/>
<evidence type="ECO:0000256" key="4">
    <source>
        <dbReference type="ARBA" id="ARBA00022670"/>
    </source>
</evidence>
<evidence type="ECO:0000256" key="6">
    <source>
        <dbReference type="ARBA" id="ARBA00022801"/>
    </source>
</evidence>
<comment type="similarity">
    <text evidence="2">Belongs to the peptidase C85 family.</text>
</comment>
<protein>
    <recommendedName>
        <fullName evidence="3">ubiquitinyl hydrolase 1</fullName>
        <ecNumber evidence="3">3.4.19.12</ecNumber>
    </recommendedName>
    <alternativeName>
        <fullName evidence="8">Deubiquitinating enzyme A</fullName>
    </alternativeName>
</protein>
<feature type="domain" description="OTU" evidence="10">
    <location>
        <begin position="195"/>
        <end position="318"/>
    </location>
</feature>
<accession>A0A8J2S3Q4</accession>
<comment type="catalytic activity">
    <reaction evidence="1">
        <text>Thiol-dependent hydrolysis of ester, thioester, amide, peptide and isopeptide bonds formed by the C-terminal Gly of ubiquitin (a 76-residue protein attached to proteins as an intracellular targeting signal).</text>
        <dbReference type="EC" id="3.4.19.12"/>
    </reaction>
</comment>
<dbReference type="InterPro" id="IPR003323">
    <property type="entry name" value="OTU_dom"/>
</dbReference>
<dbReference type="GO" id="GO:0061578">
    <property type="term" value="F:K63-linked deubiquitinase activity"/>
    <property type="evidence" value="ECO:0007669"/>
    <property type="project" value="TreeGrafter"/>
</dbReference>
<evidence type="ECO:0000256" key="8">
    <source>
        <dbReference type="ARBA" id="ARBA00033460"/>
    </source>
</evidence>